<dbReference type="PANTHER" id="PTHR22960">
    <property type="entry name" value="MOLYBDOPTERIN COFACTOR SYNTHESIS PROTEIN A"/>
    <property type="match status" value="1"/>
</dbReference>
<evidence type="ECO:0000256" key="4">
    <source>
        <dbReference type="ARBA" id="ARBA00023150"/>
    </source>
</evidence>
<keyword evidence="5 6" id="KW-0456">Lyase</keyword>
<proteinExistence type="inferred from homology"/>
<evidence type="ECO:0000313" key="8">
    <source>
        <dbReference type="EMBL" id="SNY22659.1"/>
    </source>
</evidence>
<comment type="function">
    <text evidence="6">Catalyzes the conversion of (8S)-3',8-cyclo-7,8-dihydroguanosine 5'-triphosphate to cyclic pyranopterin monophosphate (cPMP).</text>
</comment>
<comment type="pathway">
    <text evidence="2 6">Cofactor biosynthesis; molybdopterin biosynthesis.</text>
</comment>
<evidence type="ECO:0000256" key="3">
    <source>
        <dbReference type="ARBA" id="ARBA00012575"/>
    </source>
</evidence>
<comment type="similarity">
    <text evidence="6">Belongs to the MoaC family.</text>
</comment>
<dbReference type="Proteomes" id="UP000219573">
    <property type="component" value="Unassembled WGS sequence"/>
</dbReference>
<dbReference type="Gene3D" id="3.30.70.640">
    <property type="entry name" value="Molybdopterin cofactor biosynthesis C (MoaC) domain"/>
    <property type="match status" value="1"/>
</dbReference>
<evidence type="ECO:0000256" key="5">
    <source>
        <dbReference type="ARBA" id="ARBA00023239"/>
    </source>
</evidence>
<dbReference type="PANTHER" id="PTHR22960:SF29">
    <property type="entry name" value="CYCLIC PYRANOPTERIN MONOPHOSPHATE SYNTHASE"/>
    <property type="match status" value="1"/>
</dbReference>
<dbReference type="InterPro" id="IPR036522">
    <property type="entry name" value="MoaC_sf"/>
</dbReference>
<evidence type="ECO:0000256" key="1">
    <source>
        <dbReference type="ARBA" id="ARBA00001637"/>
    </source>
</evidence>
<dbReference type="AlphaFoldDB" id="A0A285GGG2"/>
<dbReference type="HAMAP" id="MF_01224_B">
    <property type="entry name" value="MoaC_B"/>
    <property type="match status" value="1"/>
</dbReference>
<dbReference type="NCBIfam" id="NF006870">
    <property type="entry name" value="PRK09364.1"/>
    <property type="match status" value="1"/>
</dbReference>
<evidence type="ECO:0000256" key="2">
    <source>
        <dbReference type="ARBA" id="ARBA00005046"/>
    </source>
</evidence>
<keyword evidence="9" id="KW-1185">Reference proteome</keyword>
<feature type="active site" evidence="6">
    <location>
        <position position="125"/>
    </location>
</feature>
<feature type="domain" description="Molybdopterin cofactor biosynthesis C (MoaC)" evidence="7">
    <location>
        <begin position="14"/>
        <end position="147"/>
    </location>
</feature>
<reference evidence="9" key="1">
    <citation type="submission" date="2017-09" db="EMBL/GenBank/DDBJ databases">
        <authorList>
            <person name="Varghese N."/>
            <person name="Submissions S."/>
        </authorList>
    </citation>
    <scope>NUCLEOTIDE SEQUENCE [LARGE SCALE GENOMIC DNA]</scope>
    <source>
        <strain evidence="9">MSL47</strain>
    </source>
</reference>
<dbReference type="InterPro" id="IPR047594">
    <property type="entry name" value="MoaC_bact/euk"/>
</dbReference>
<dbReference type="RefSeq" id="WP_097017283.1">
    <property type="nucleotide sequence ID" value="NZ_OBDZ01000007.1"/>
</dbReference>
<keyword evidence="4 6" id="KW-0501">Molybdenum cofactor biosynthesis</keyword>
<dbReference type="EMBL" id="OBDZ01000007">
    <property type="protein sequence ID" value="SNY22659.1"/>
    <property type="molecule type" value="Genomic_DNA"/>
</dbReference>
<dbReference type="NCBIfam" id="TIGR00581">
    <property type="entry name" value="moaC"/>
    <property type="match status" value="1"/>
</dbReference>
<dbReference type="UniPathway" id="UPA00344"/>
<gene>
    <name evidence="6" type="primary">moaC</name>
    <name evidence="8" type="ORF">SAMN06265827_10797</name>
</gene>
<evidence type="ECO:0000256" key="6">
    <source>
        <dbReference type="HAMAP-Rule" id="MF_01224"/>
    </source>
</evidence>
<organism evidence="8 9">
    <name type="scientific">Orenia metallireducens</name>
    <dbReference type="NCBI Taxonomy" id="1413210"/>
    <lineage>
        <taxon>Bacteria</taxon>
        <taxon>Bacillati</taxon>
        <taxon>Bacillota</taxon>
        <taxon>Clostridia</taxon>
        <taxon>Halanaerobiales</taxon>
        <taxon>Halobacteroidaceae</taxon>
        <taxon>Orenia</taxon>
    </lineage>
</organism>
<evidence type="ECO:0000259" key="7">
    <source>
        <dbReference type="Pfam" id="PF01967"/>
    </source>
</evidence>
<dbReference type="InterPro" id="IPR023045">
    <property type="entry name" value="MoaC"/>
</dbReference>
<sequence>MEFTHFNDAGRAYMVEVGDKDDSKRTAVAKGRIEMGAETVEMIKEGMVKKGDVLSVSQIAGIMGAKKTSDLIPMCHNIPLTGVDISFNLKEDGLEIRAEVKTVGKTGVEMEALTAVSITALTVYDMCKSVDKAMVIEEIALLKKTGGKSGDFIRGEGDEKDS</sequence>
<feature type="binding site" evidence="6">
    <location>
        <begin position="110"/>
        <end position="111"/>
    </location>
    <ligand>
        <name>substrate</name>
    </ligand>
</feature>
<dbReference type="GO" id="GO:0006777">
    <property type="term" value="P:Mo-molybdopterin cofactor biosynthetic process"/>
    <property type="evidence" value="ECO:0007669"/>
    <property type="project" value="UniProtKB-UniRule"/>
</dbReference>
<comment type="catalytic activity">
    <reaction evidence="1 6">
        <text>(8S)-3',8-cyclo-7,8-dihydroguanosine 5'-triphosphate = cyclic pyranopterin phosphate + diphosphate</text>
        <dbReference type="Rhea" id="RHEA:49580"/>
        <dbReference type="ChEBI" id="CHEBI:33019"/>
        <dbReference type="ChEBI" id="CHEBI:59648"/>
        <dbReference type="ChEBI" id="CHEBI:131766"/>
        <dbReference type="EC" id="4.6.1.17"/>
    </reaction>
</comment>
<dbReference type="OrthoDB" id="9794429at2"/>
<dbReference type="GO" id="GO:0061799">
    <property type="term" value="F:cyclic pyranopterin monophosphate synthase activity"/>
    <property type="evidence" value="ECO:0007669"/>
    <property type="project" value="UniProtKB-UniRule"/>
</dbReference>
<dbReference type="InterPro" id="IPR002820">
    <property type="entry name" value="Mopterin_CF_biosynth-C_dom"/>
</dbReference>
<dbReference type="EC" id="4.6.1.17" evidence="3 6"/>
<dbReference type="InterPro" id="IPR050105">
    <property type="entry name" value="MoCo_biosynth_MoaA/MoaC"/>
</dbReference>
<evidence type="ECO:0000313" key="9">
    <source>
        <dbReference type="Proteomes" id="UP000219573"/>
    </source>
</evidence>
<dbReference type="SUPFAM" id="SSF55040">
    <property type="entry name" value="Molybdenum cofactor biosynthesis protein C, MoaC"/>
    <property type="match status" value="1"/>
</dbReference>
<dbReference type="Pfam" id="PF01967">
    <property type="entry name" value="MoaC"/>
    <property type="match status" value="1"/>
</dbReference>
<feature type="binding site" evidence="6">
    <location>
        <begin position="74"/>
        <end position="76"/>
    </location>
    <ligand>
        <name>substrate</name>
    </ligand>
</feature>
<name>A0A285GGG2_9FIRM</name>
<comment type="subunit">
    <text evidence="6">Homohexamer; trimer of dimers.</text>
</comment>
<dbReference type="CDD" id="cd01420">
    <property type="entry name" value="MoaC_PE"/>
    <property type="match status" value="1"/>
</dbReference>
<accession>A0A285GGG2</accession>
<protein>
    <recommendedName>
        <fullName evidence="3 6">Cyclic pyranopterin monophosphate synthase</fullName>
        <ecNumber evidence="3 6">4.6.1.17</ecNumber>
    </recommendedName>
    <alternativeName>
        <fullName evidence="6">Molybdenum cofactor biosynthesis protein C</fullName>
    </alternativeName>
</protein>